<keyword evidence="2" id="KW-1133">Transmembrane helix</keyword>
<protein>
    <submittedName>
        <fullName evidence="3">Class C sortase</fullName>
    </submittedName>
</protein>
<dbReference type="Pfam" id="PF04203">
    <property type="entry name" value="Sortase"/>
    <property type="match status" value="1"/>
</dbReference>
<dbReference type="Gene3D" id="2.40.260.10">
    <property type="entry name" value="Sortase"/>
    <property type="match status" value="1"/>
</dbReference>
<keyword evidence="1" id="KW-0378">Hydrolase</keyword>
<dbReference type="Proteomes" id="UP000664832">
    <property type="component" value="Unassembled WGS sequence"/>
</dbReference>
<reference evidence="3 4" key="1">
    <citation type="submission" date="2021-03" db="EMBL/GenBank/DDBJ databases">
        <title>Enterococcal diversity collection.</title>
        <authorList>
            <person name="Gilmore M.S."/>
            <person name="Schwartzman J."/>
            <person name="Van Tyne D."/>
            <person name="Martin M."/>
            <person name="Earl A.M."/>
            <person name="Manson A.L."/>
            <person name="Straub T."/>
            <person name="Salamzade R."/>
            <person name="Saavedra J."/>
            <person name="Lebreton F."/>
            <person name="Prichula J."/>
            <person name="Schaufler K."/>
            <person name="Gaca A."/>
            <person name="Sgardioli B."/>
            <person name="Wagenaar J."/>
            <person name="Strong T."/>
        </authorList>
    </citation>
    <scope>NUCLEOTIDE SEQUENCE [LARGE SCALE GENOMIC DNA]</scope>
    <source>
        <strain evidence="3 4">MSG2901</strain>
    </source>
</reference>
<feature type="transmembrane region" description="Helical" evidence="2">
    <location>
        <begin position="269"/>
        <end position="288"/>
    </location>
</feature>
<dbReference type="InterPro" id="IPR005754">
    <property type="entry name" value="Sortase"/>
</dbReference>
<sequence>MKKLRKKEKNQVQEEPLGLFLKGSALMLFLIGFFIFLYPFVADSLNNVVDQMRLQTYQREVRQKGEKEQKKRLNSMAKANQQQREKGLLIGSEKLEDYFSKHSQKSEEKQIQQLEDHLIGAIHIPKINVSLPIFDQTNELFLERGATLLQGTSYPIGGESTHSVITGHSGLPKKKLFTDLEKLTIGDQFYIETLGKKLAYEVSQITIVLPTDVDALAIKEKEDLVTLLTCTPYGINTHRLLVTSKRIPYEEKKAQSAEKRVATYHFSRFILLGLICLILFVIASRWGWLKWNQIKSKDFHYSLAFTLCVDGQPKKNQQVYLADWDQQIIRDAQGLPLQQSSDAQGHILFEQLPGGRYKIIIKEKSKEQIVKARINNYKKSAFMLKVNRFDDYRLKKQNKQFVLWKKTKKFHQ</sequence>
<evidence type="ECO:0000313" key="4">
    <source>
        <dbReference type="Proteomes" id="UP000664832"/>
    </source>
</evidence>
<proteinExistence type="predicted"/>
<dbReference type="RefSeq" id="WP_206899389.1">
    <property type="nucleotide sequence ID" value="NZ_JAFLWI010000016.1"/>
</dbReference>
<dbReference type="NCBIfam" id="TIGR01076">
    <property type="entry name" value="sortase_fam"/>
    <property type="match status" value="1"/>
</dbReference>
<dbReference type="EMBL" id="JAFLWI010000016">
    <property type="protein sequence ID" value="MBO0482696.1"/>
    <property type="molecule type" value="Genomic_DNA"/>
</dbReference>
<comment type="caution">
    <text evidence="3">The sequence shown here is derived from an EMBL/GenBank/DDBJ whole genome shotgun (WGS) entry which is preliminary data.</text>
</comment>
<evidence type="ECO:0000313" key="3">
    <source>
        <dbReference type="EMBL" id="MBO0482696.1"/>
    </source>
</evidence>
<feature type="transmembrane region" description="Helical" evidence="2">
    <location>
        <begin position="20"/>
        <end position="41"/>
    </location>
</feature>
<accession>A0ABS3I1T9</accession>
<dbReference type="InterPro" id="IPR023365">
    <property type="entry name" value="Sortase_dom-sf"/>
</dbReference>
<dbReference type="SUPFAM" id="SSF63817">
    <property type="entry name" value="Sortase"/>
    <property type="match status" value="1"/>
</dbReference>
<evidence type="ECO:0000256" key="1">
    <source>
        <dbReference type="ARBA" id="ARBA00022801"/>
    </source>
</evidence>
<dbReference type="InterPro" id="IPR042002">
    <property type="entry name" value="Sortase_C"/>
</dbReference>
<keyword evidence="2" id="KW-0472">Membrane</keyword>
<dbReference type="NCBIfam" id="NF033745">
    <property type="entry name" value="class_C_sortase"/>
    <property type="match status" value="1"/>
</dbReference>
<dbReference type="CDD" id="cd05827">
    <property type="entry name" value="Sortase_C"/>
    <property type="match status" value="1"/>
</dbReference>
<evidence type="ECO:0000256" key="2">
    <source>
        <dbReference type="SAM" id="Phobius"/>
    </source>
</evidence>
<keyword evidence="4" id="KW-1185">Reference proteome</keyword>
<organism evidence="3 4">
    <name type="scientific">Candidatus Enterococcus courvalinii</name>
    <dbReference type="NCBI Taxonomy" id="2815329"/>
    <lineage>
        <taxon>Bacteria</taxon>
        <taxon>Bacillati</taxon>
        <taxon>Bacillota</taxon>
        <taxon>Bacilli</taxon>
        <taxon>Lactobacillales</taxon>
        <taxon>Enterococcaceae</taxon>
        <taxon>Enterococcus</taxon>
    </lineage>
</organism>
<name>A0ABS3I1T9_9ENTE</name>
<gene>
    <name evidence="3" type="ORF">JZO71_10205</name>
</gene>
<keyword evidence="2" id="KW-0812">Transmembrane</keyword>